<organism evidence="1 2">
    <name type="scientific">Melastoma candidum</name>
    <dbReference type="NCBI Taxonomy" id="119954"/>
    <lineage>
        <taxon>Eukaryota</taxon>
        <taxon>Viridiplantae</taxon>
        <taxon>Streptophyta</taxon>
        <taxon>Embryophyta</taxon>
        <taxon>Tracheophyta</taxon>
        <taxon>Spermatophyta</taxon>
        <taxon>Magnoliopsida</taxon>
        <taxon>eudicotyledons</taxon>
        <taxon>Gunneridae</taxon>
        <taxon>Pentapetalae</taxon>
        <taxon>rosids</taxon>
        <taxon>malvids</taxon>
        <taxon>Myrtales</taxon>
        <taxon>Melastomataceae</taxon>
        <taxon>Melastomatoideae</taxon>
        <taxon>Melastomateae</taxon>
        <taxon>Melastoma</taxon>
    </lineage>
</organism>
<gene>
    <name evidence="1" type="ORF">MLD38_014906</name>
</gene>
<dbReference type="EMBL" id="CM042883">
    <property type="protein sequence ID" value="KAI4377241.1"/>
    <property type="molecule type" value="Genomic_DNA"/>
</dbReference>
<dbReference type="Proteomes" id="UP001057402">
    <property type="component" value="Chromosome 4"/>
</dbReference>
<protein>
    <submittedName>
        <fullName evidence="1">Uncharacterized protein</fullName>
    </submittedName>
</protein>
<sequence length="151" mass="16333">MLTILFQFYFPQQAIFVREEGKLLVSGSSPIQIWKEGDFVEQSSSDIWHSICAAVKSACSLANVSGDEVSGMGFAATCSLVVVDADGSTVTVSLSGDSGRNANVWMDHRAVKQAEKINSSKSPVLQYCGGALSTEMQPPKLLWVKENLQEL</sequence>
<proteinExistence type="predicted"/>
<comment type="caution">
    <text evidence="1">The sequence shown here is derived from an EMBL/GenBank/DDBJ whole genome shotgun (WGS) entry which is preliminary data.</text>
</comment>
<evidence type="ECO:0000313" key="1">
    <source>
        <dbReference type="EMBL" id="KAI4377241.1"/>
    </source>
</evidence>
<keyword evidence="2" id="KW-1185">Reference proteome</keyword>
<accession>A0ACB9RHE0</accession>
<name>A0ACB9RHE0_9MYRT</name>
<reference evidence="2" key="1">
    <citation type="journal article" date="2023" name="Front. Plant Sci.">
        <title>Chromosomal-level genome assembly of Melastoma candidum provides insights into trichome evolution.</title>
        <authorList>
            <person name="Zhong Y."/>
            <person name="Wu W."/>
            <person name="Sun C."/>
            <person name="Zou P."/>
            <person name="Liu Y."/>
            <person name="Dai S."/>
            <person name="Zhou R."/>
        </authorList>
    </citation>
    <scope>NUCLEOTIDE SEQUENCE [LARGE SCALE GENOMIC DNA]</scope>
</reference>
<evidence type="ECO:0000313" key="2">
    <source>
        <dbReference type="Proteomes" id="UP001057402"/>
    </source>
</evidence>